<dbReference type="Gene3D" id="3.30.300.30">
    <property type="match status" value="1"/>
</dbReference>
<keyword evidence="2" id="KW-0436">Ligase</keyword>
<comment type="similarity">
    <text evidence="1">Belongs to the ATP-dependent AMP-binding enzyme family.</text>
</comment>
<feature type="domain" description="AMP-binding enzyme C-terminal" evidence="6">
    <location>
        <begin position="434"/>
        <end position="512"/>
    </location>
</feature>
<gene>
    <name evidence="7" type="ORF">A8926_4481</name>
</gene>
<name>A0A2N3Y158_SACSN</name>
<dbReference type="PANTHER" id="PTHR43605">
    <property type="entry name" value="ACYL-COENZYME A SYNTHETASE"/>
    <property type="match status" value="1"/>
</dbReference>
<evidence type="ECO:0000313" key="7">
    <source>
        <dbReference type="EMBL" id="PKW16630.1"/>
    </source>
</evidence>
<dbReference type="Gene3D" id="3.40.50.12780">
    <property type="entry name" value="N-terminal domain of ligase-like"/>
    <property type="match status" value="1"/>
</dbReference>
<dbReference type="GO" id="GO:0006633">
    <property type="term" value="P:fatty acid biosynthetic process"/>
    <property type="evidence" value="ECO:0007669"/>
    <property type="project" value="TreeGrafter"/>
</dbReference>
<evidence type="ECO:0000256" key="2">
    <source>
        <dbReference type="ARBA" id="ARBA00022598"/>
    </source>
</evidence>
<accession>A0A2N3Y158</accession>
<dbReference type="Pfam" id="PF13193">
    <property type="entry name" value="AMP-binding_C"/>
    <property type="match status" value="1"/>
</dbReference>
<dbReference type="GO" id="GO:0005524">
    <property type="term" value="F:ATP binding"/>
    <property type="evidence" value="ECO:0007669"/>
    <property type="project" value="UniProtKB-KW"/>
</dbReference>
<evidence type="ECO:0000256" key="3">
    <source>
        <dbReference type="ARBA" id="ARBA00022741"/>
    </source>
</evidence>
<reference evidence="7" key="1">
    <citation type="submission" date="2017-12" db="EMBL/GenBank/DDBJ databases">
        <title>Sequencing the genomes of 1000 Actinobacteria strains.</title>
        <authorList>
            <person name="Klenk H.-P."/>
        </authorList>
    </citation>
    <scope>NUCLEOTIDE SEQUENCE [LARGE SCALE GENOMIC DNA]</scope>
    <source>
        <strain evidence="7">DSM 44228</strain>
    </source>
</reference>
<evidence type="ECO:0000313" key="8">
    <source>
        <dbReference type="Proteomes" id="UP000233786"/>
    </source>
</evidence>
<evidence type="ECO:0000259" key="6">
    <source>
        <dbReference type="Pfam" id="PF13193"/>
    </source>
</evidence>
<dbReference type="GO" id="GO:0006637">
    <property type="term" value="P:acyl-CoA metabolic process"/>
    <property type="evidence" value="ECO:0007669"/>
    <property type="project" value="TreeGrafter"/>
</dbReference>
<dbReference type="Pfam" id="PF00501">
    <property type="entry name" value="AMP-binding"/>
    <property type="match status" value="1"/>
</dbReference>
<dbReference type="InterPro" id="IPR000873">
    <property type="entry name" value="AMP-dep_synth/lig_dom"/>
</dbReference>
<sequence>MTEQARMMAARSYDEMCAAHRWEIPAEYNMAVDVADHHDRGTQALIFEDFTGAHVEVSWGEVQDRSRQVAAYLRDLGVRKGDRVAVLLPQRPDTPAVYLGVLRTGAIMVTLSLLWSDDPIRARVADCTPAVILADSDGLGRLEGMEGTSVIDVDDPAFDNVEPVFNDVPTSPDDPALIFYTSGTTGPAKGIVHAHRSLIGHNEFTHCHDLRPGDVFHGVGDWAWSMAKLLGPLRAGAVHLVYRPEKGLDPLGLLDSMSRNEVTHALVNPTFLRKVRLAVPDVGARFPQRFTTICCANEPLRPELIAWFEEQFGTRLLDYYGSTESYPLLGNFPGLEVRPGSVGRPLPGWEVALLDRDENPVEPGQPGEICLRVNSNPQFPLGYWQRPEASKRDFGGKWFHTKDEAIVDDDGFYWISGRVDDVIKTSGYRIGPDEVEDVVRRLAFVNEAGVIGVADPVKGQALEVWVELKDPTKASDELAAKVARHIREEYSKFAQPQAVRFADDLPRSATGKVRRAQLRQWSQATHTDDVVA</sequence>
<feature type="domain" description="AMP-dependent synthetase/ligase" evidence="5">
    <location>
        <begin position="41"/>
        <end position="384"/>
    </location>
</feature>
<proteinExistence type="inferred from homology"/>
<dbReference type="GO" id="GO:0004321">
    <property type="term" value="F:fatty-acyl-CoA synthase activity"/>
    <property type="evidence" value="ECO:0007669"/>
    <property type="project" value="TreeGrafter"/>
</dbReference>
<keyword evidence="3" id="KW-0547">Nucleotide-binding</keyword>
<protein>
    <submittedName>
        <fullName evidence="7">Acetyl-CoA synthetase</fullName>
    </submittedName>
</protein>
<dbReference type="PROSITE" id="PS00455">
    <property type="entry name" value="AMP_BINDING"/>
    <property type="match status" value="1"/>
</dbReference>
<dbReference type="InterPro" id="IPR020845">
    <property type="entry name" value="AMP-binding_CS"/>
</dbReference>
<dbReference type="STRING" id="994479.GCA_000194155_07421"/>
<dbReference type="RefSeq" id="WP_010315130.1">
    <property type="nucleotide sequence ID" value="NZ_CP061007.1"/>
</dbReference>
<dbReference type="GO" id="GO:0016405">
    <property type="term" value="F:CoA-ligase activity"/>
    <property type="evidence" value="ECO:0007669"/>
    <property type="project" value="UniProtKB-ARBA"/>
</dbReference>
<dbReference type="InterPro" id="IPR051087">
    <property type="entry name" value="Mitochondrial_ACSM"/>
</dbReference>
<comment type="caution">
    <text evidence="7">The sequence shown here is derived from an EMBL/GenBank/DDBJ whole genome shotgun (WGS) entry which is preliminary data.</text>
</comment>
<dbReference type="InterPro" id="IPR025110">
    <property type="entry name" value="AMP-bd_C"/>
</dbReference>
<dbReference type="InterPro" id="IPR042099">
    <property type="entry name" value="ANL_N_sf"/>
</dbReference>
<dbReference type="EMBL" id="PJNB01000001">
    <property type="protein sequence ID" value="PKW16630.1"/>
    <property type="molecule type" value="Genomic_DNA"/>
</dbReference>
<evidence type="ECO:0000259" key="5">
    <source>
        <dbReference type="Pfam" id="PF00501"/>
    </source>
</evidence>
<keyword evidence="4" id="KW-0067">ATP-binding</keyword>
<organism evidence="7 8">
    <name type="scientific">Saccharopolyspora spinosa</name>
    <dbReference type="NCBI Taxonomy" id="60894"/>
    <lineage>
        <taxon>Bacteria</taxon>
        <taxon>Bacillati</taxon>
        <taxon>Actinomycetota</taxon>
        <taxon>Actinomycetes</taxon>
        <taxon>Pseudonocardiales</taxon>
        <taxon>Pseudonocardiaceae</taxon>
        <taxon>Saccharopolyspora</taxon>
    </lineage>
</organism>
<evidence type="ECO:0000256" key="1">
    <source>
        <dbReference type="ARBA" id="ARBA00006432"/>
    </source>
</evidence>
<dbReference type="AlphaFoldDB" id="A0A2N3Y158"/>
<dbReference type="PANTHER" id="PTHR43605:SF10">
    <property type="entry name" value="ACYL-COA SYNTHETASE MEDIUM CHAIN FAMILY MEMBER 3"/>
    <property type="match status" value="1"/>
</dbReference>
<dbReference type="GO" id="GO:0015645">
    <property type="term" value="F:fatty acid ligase activity"/>
    <property type="evidence" value="ECO:0007669"/>
    <property type="project" value="TreeGrafter"/>
</dbReference>
<dbReference type="SUPFAM" id="SSF56801">
    <property type="entry name" value="Acetyl-CoA synthetase-like"/>
    <property type="match status" value="1"/>
</dbReference>
<dbReference type="Proteomes" id="UP000233786">
    <property type="component" value="Unassembled WGS sequence"/>
</dbReference>
<keyword evidence="8" id="KW-1185">Reference proteome</keyword>
<dbReference type="InterPro" id="IPR045851">
    <property type="entry name" value="AMP-bd_C_sf"/>
</dbReference>
<evidence type="ECO:0000256" key="4">
    <source>
        <dbReference type="ARBA" id="ARBA00022840"/>
    </source>
</evidence>